<evidence type="ECO:0000313" key="1">
    <source>
        <dbReference type="EMBL" id="AZL89905.1"/>
    </source>
</evidence>
<accession>A0A3S5HLG3</accession>
<sequence length="102" mass="12123">MSYNDFMVSEYESINYQVYNITQINMDIQNDYSENFSIYIDNKPITESPSVDNDKSLSTINFDTILDKTKSIFEIMFSPKYFTPNSKELDLMDREFEVYDMV</sequence>
<gene>
    <name evidence="1" type="ORF">Mb0281</name>
</gene>
<proteinExistence type="predicted"/>
<protein>
    <submittedName>
        <fullName evidence="1">Uncharacterized protein</fullName>
    </submittedName>
</protein>
<dbReference type="EMBL" id="MH046811">
    <property type="protein sequence ID" value="AZL89905.1"/>
    <property type="molecule type" value="Genomic_DNA"/>
</dbReference>
<reference evidence="1" key="1">
    <citation type="submission" date="2018-03" db="EMBL/GenBank/DDBJ databases">
        <title>Draft genome sequences of Megaviruse, new member of the family Mimiviridae isolated from water in Shanghai, China.</title>
        <authorList>
            <person name="Xia Y."/>
        </authorList>
    </citation>
    <scope>NUCLEOTIDE SEQUENCE</scope>
    <source>
        <strain evidence="1">SH</strain>
    </source>
</reference>
<organism evidence="1">
    <name type="scientific">Megavirus baoshan</name>
    <dbReference type="NCBI Taxonomy" id="2496520"/>
    <lineage>
        <taxon>Viruses</taxon>
        <taxon>Varidnaviria</taxon>
        <taxon>Bamfordvirae</taxon>
        <taxon>Nucleocytoviricota</taxon>
        <taxon>Megaviricetes</taxon>
        <taxon>Imitervirales</taxon>
        <taxon>Mimiviridae</taxon>
        <taxon>Megamimivirinae</taxon>
        <taxon>Megavirus</taxon>
        <taxon>Megavirus baoshanense</taxon>
    </lineage>
</organism>
<name>A0A3S5HLG3_9VIRU</name>